<evidence type="ECO:0000256" key="2">
    <source>
        <dbReference type="SAM" id="Phobius"/>
    </source>
</evidence>
<dbReference type="InterPro" id="IPR002881">
    <property type="entry name" value="DUF58"/>
</dbReference>
<dbReference type="RefSeq" id="WP_338003095.1">
    <property type="nucleotide sequence ID" value="NZ_JAOPKA010000003.1"/>
</dbReference>
<feature type="region of interest" description="Disordered" evidence="1">
    <location>
        <begin position="63"/>
        <end position="85"/>
    </location>
</feature>
<evidence type="ECO:0000313" key="5">
    <source>
        <dbReference type="Proteomes" id="UP001321018"/>
    </source>
</evidence>
<comment type="caution">
    <text evidence="4">The sequence shown here is derived from an EMBL/GenBank/DDBJ whole genome shotgun (WGS) entry which is preliminary data.</text>
</comment>
<feature type="transmembrane region" description="Helical" evidence="2">
    <location>
        <begin position="36"/>
        <end position="55"/>
    </location>
</feature>
<reference evidence="4" key="1">
    <citation type="submission" date="2022-09" db="EMBL/GenBank/DDBJ databases">
        <title>Enrichment on poylsaccharides allowed isolation of novel metabolic and taxonomic groups of Haloarchaea.</title>
        <authorList>
            <person name="Sorokin D.Y."/>
            <person name="Elcheninov A.G."/>
            <person name="Khizhniak T.V."/>
            <person name="Kolganova T.V."/>
            <person name="Kublanov I.V."/>
        </authorList>
    </citation>
    <scope>NUCLEOTIDE SEQUENCE</scope>
    <source>
        <strain evidence="4">AArc-xg1-1</strain>
    </source>
</reference>
<dbReference type="EMBL" id="JAOPKA010000003">
    <property type="protein sequence ID" value="MCU4741267.1"/>
    <property type="molecule type" value="Genomic_DNA"/>
</dbReference>
<keyword evidence="2" id="KW-0812">Transmembrane</keyword>
<keyword evidence="2" id="KW-0472">Membrane</keyword>
<organism evidence="4 5">
    <name type="scientific">Natronoglomus mannanivorans</name>
    <dbReference type="NCBI Taxonomy" id="2979990"/>
    <lineage>
        <taxon>Archaea</taxon>
        <taxon>Methanobacteriati</taxon>
        <taxon>Methanobacteriota</taxon>
        <taxon>Stenosarchaea group</taxon>
        <taxon>Halobacteria</taxon>
        <taxon>Halobacteriales</taxon>
        <taxon>Natrialbaceae</taxon>
        <taxon>Natronoglomus</taxon>
    </lineage>
</organism>
<dbReference type="PANTHER" id="PTHR33608:SF6">
    <property type="entry name" value="BLL2464 PROTEIN"/>
    <property type="match status" value="1"/>
</dbReference>
<dbReference type="Proteomes" id="UP001321018">
    <property type="component" value="Unassembled WGS sequence"/>
</dbReference>
<dbReference type="AlphaFoldDB" id="A0AAP2YXC7"/>
<feature type="transmembrane region" description="Helical" evidence="2">
    <location>
        <begin position="245"/>
        <end position="263"/>
    </location>
</feature>
<dbReference type="InterPro" id="IPR055693">
    <property type="entry name" value="DUF7269"/>
</dbReference>
<keyword evidence="2" id="KW-1133">Transmembrane helix</keyword>
<dbReference type="Pfam" id="PF23933">
    <property type="entry name" value="DUF7269"/>
    <property type="match status" value="1"/>
</dbReference>
<feature type="domain" description="DUF58" evidence="3">
    <location>
        <begin position="433"/>
        <end position="601"/>
    </location>
</feature>
<sequence length="660" mass="72171">MDVDKLTTRVLLGAGAVSLLVGVALAVSPGLGAGLPFGNGTIMGIGGLGILLGFLSARSRLRSELTETETPNPERPARTPTPGEDVDRMLYEMTTLRQGIIENREQLEGRLEGLAISIIRDREDCTVKDAREILESGQWTDDEDAIAFFEGDLSAADQSGLSQMVSGKKEEFEPKFRAAVAALTEYADIDLDDLATEDEDEDDEGGLLDNDSTVESNWNVEDSSIPSYETDEPFEDVSLQHTNRWLGVTAFGLVALGVGILAFNPGLMLAGTVGIAYTVYARINAVPGVEHLHVERELSETNPGPGDVIEVTVTVRNDGDSMLPDLRMIDVVPDAFVVTDGTPRLHTALQSGAQATFTYSARVERGQYQWPLLTIARDFSGGLERTSLLTPDVELTCVPSLTVAHDVPVRSQTTQYAGDVSTESGGSGLEFYSVRDYRPGDPMNRVNWKQLARTGELATVDFRQERAATITILFDTRQSAFVSESPGKLHAVDQSVHAASDVFGALYDAGHLVGLAAFDTVPCWFSPGAGSEHRERARLLFAQHPALSPQPPERDNIQGSYIDPMTHVRRRLSSNSQIFLFTPLVDDYAAEVARRLDSGGHLVTVISPDMTASRTIGQQLTRIERTVRVRYLRERGIRVVDWDPDERLDLQLDKAQARWA</sequence>
<dbReference type="PANTHER" id="PTHR33608">
    <property type="entry name" value="BLL2464 PROTEIN"/>
    <property type="match status" value="1"/>
</dbReference>
<proteinExistence type="predicted"/>
<evidence type="ECO:0000256" key="1">
    <source>
        <dbReference type="SAM" id="MobiDB-lite"/>
    </source>
</evidence>
<dbReference type="Pfam" id="PF01882">
    <property type="entry name" value="DUF58"/>
    <property type="match status" value="1"/>
</dbReference>
<evidence type="ECO:0000259" key="3">
    <source>
        <dbReference type="Pfam" id="PF01882"/>
    </source>
</evidence>
<protein>
    <submittedName>
        <fullName evidence="4">DUF58 domain-containing protein</fullName>
    </submittedName>
</protein>
<name>A0AAP2YXC7_9EURY</name>
<evidence type="ECO:0000313" key="4">
    <source>
        <dbReference type="EMBL" id="MCU4741267.1"/>
    </source>
</evidence>
<gene>
    <name evidence="4" type="ORF">OB960_07615</name>
</gene>
<accession>A0AAP2YXC7</accession>